<keyword evidence="3" id="KW-0731">Sigma factor</keyword>
<reference evidence="7 8" key="1">
    <citation type="submission" date="2018-08" db="EMBL/GenBank/DDBJ databases">
        <title>A genome reference for cultivated species of the human gut microbiota.</title>
        <authorList>
            <person name="Zou Y."/>
            <person name="Xue W."/>
            <person name="Luo G."/>
        </authorList>
    </citation>
    <scope>NUCLEOTIDE SEQUENCE [LARGE SCALE GENOMIC DNA]</scope>
    <source>
        <strain evidence="7 8">AM46-16</strain>
    </source>
</reference>
<dbReference type="GO" id="GO:0006352">
    <property type="term" value="P:DNA-templated transcription initiation"/>
    <property type="evidence" value="ECO:0007669"/>
    <property type="project" value="InterPro"/>
</dbReference>
<dbReference type="Proteomes" id="UP000284962">
    <property type="component" value="Unassembled WGS sequence"/>
</dbReference>
<keyword evidence="2" id="KW-0805">Transcription regulation</keyword>
<dbReference type="InterPro" id="IPR013325">
    <property type="entry name" value="RNA_pol_sigma_r2"/>
</dbReference>
<dbReference type="InterPro" id="IPR007627">
    <property type="entry name" value="RNA_pol_sigma70_r2"/>
</dbReference>
<keyword evidence="5" id="KW-0804">Transcription</keyword>
<evidence type="ECO:0000259" key="6">
    <source>
        <dbReference type="Pfam" id="PF04542"/>
    </source>
</evidence>
<dbReference type="AlphaFoldDB" id="A0A413QLB6"/>
<evidence type="ECO:0000313" key="7">
    <source>
        <dbReference type="EMBL" id="RHA00455.1"/>
    </source>
</evidence>
<dbReference type="InterPro" id="IPR013324">
    <property type="entry name" value="RNA_pol_sigma_r3/r4-like"/>
</dbReference>
<name>A0A413QLB6_9FIRM</name>
<dbReference type="InterPro" id="IPR014284">
    <property type="entry name" value="RNA_pol_sigma-70_dom"/>
</dbReference>
<evidence type="ECO:0000313" key="8">
    <source>
        <dbReference type="Proteomes" id="UP000284962"/>
    </source>
</evidence>
<evidence type="ECO:0000256" key="5">
    <source>
        <dbReference type="ARBA" id="ARBA00023163"/>
    </source>
</evidence>
<dbReference type="PANTHER" id="PTHR43133">
    <property type="entry name" value="RNA POLYMERASE ECF-TYPE SIGMA FACTO"/>
    <property type="match status" value="1"/>
</dbReference>
<evidence type="ECO:0000256" key="1">
    <source>
        <dbReference type="ARBA" id="ARBA00010641"/>
    </source>
</evidence>
<dbReference type="Pfam" id="PF04542">
    <property type="entry name" value="Sigma70_r2"/>
    <property type="match status" value="1"/>
</dbReference>
<protein>
    <submittedName>
        <fullName evidence="7">Sigma-70 family RNA polymerase sigma factor</fullName>
    </submittedName>
</protein>
<evidence type="ECO:0000256" key="4">
    <source>
        <dbReference type="ARBA" id="ARBA00023125"/>
    </source>
</evidence>
<comment type="similarity">
    <text evidence="1">Belongs to the sigma-70 factor family. ECF subfamily.</text>
</comment>
<sequence length="163" mass="19461">MMEFEQIYNTYFKAVYRYIWQLSGNEHIAEEITGETFFKAMKSINNFRGECDMRVWLCQIAKNTYFSYLKKNGKIESIDEAKFQNIANPNDFIDEQVNTQEEAAQLRKILHSISEPYKEVFMWRVFGELSFNEIGDLYGKTDNWACVTYHRARKMIQSRLEEI</sequence>
<dbReference type="GO" id="GO:0003677">
    <property type="term" value="F:DNA binding"/>
    <property type="evidence" value="ECO:0007669"/>
    <property type="project" value="UniProtKB-KW"/>
</dbReference>
<dbReference type="SUPFAM" id="SSF88946">
    <property type="entry name" value="Sigma2 domain of RNA polymerase sigma factors"/>
    <property type="match status" value="1"/>
</dbReference>
<dbReference type="Gene3D" id="1.10.1740.10">
    <property type="match status" value="1"/>
</dbReference>
<proteinExistence type="inferred from homology"/>
<dbReference type="NCBIfam" id="TIGR02937">
    <property type="entry name" value="sigma70-ECF"/>
    <property type="match status" value="1"/>
</dbReference>
<comment type="caution">
    <text evidence="7">The sequence shown here is derived from an EMBL/GenBank/DDBJ whole genome shotgun (WGS) entry which is preliminary data.</text>
</comment>
<gene>
    <name evidence="7" type="ORF">DW957_06545</name>
</gene>
<dbReference type="GO" id="GO:0016987">
    <property type="term" value="F:sigma factor activity"/>
    <property type="evidence" value="ECO:0007669"/>
    <property type="project" value="UniProtKB-KW"/>
</dbReference>
<feature type="domain" description="RNA polymerase sigma-70 region 2" evidence="6">
    <location>
        <begin position="8"/>
        <end position="74"/>
    </location>
</feature>
<dbReference type="InterPro" id="IPR036388">
    <property type="entry name" value="WH-like_DNA-bd_sf"/>
</dbReference>
<dbReference type="InterPro" id="IPR039425">
    <property type="entry name" value="RNA_pol_sigma-70-like"/>
</dbReference>
<dbReference type="PANTHER" id="PTHR43133:SF52">
    <property type="entry name" value="ECF RNA POLYMERASE SIGMA FACTOR SIGL"/>
    <property type="match status" value="1"/>
</dbReference>
<dbReference type="Gene3D" id="1.10.10.10">
    <property type="entry name" value="Winged helix-like DNA-binding domain superfamily/Winged helix DNA-binding domain"/>
    <property type="match status" value="1"/>
</dbReference>
<organism evidence="7 8">
    <name type="scientific">Dorea formicigenerans</name>
    <dbReference type="NCBI Taxonomy" id="39486"/>
    <lineage>
        <taxon>Bacteria</taxon>
        <taxon>Bacillati</taxon>
        <taxon>Bacillota</taxon>
        <taxon>Clostridia</taxon>
        <taxon>Lachnospirales</taxon>
        <taxon>Lachnospiraceae</taxon>
        <taxon>Dorea</taxon>
    </lineage>
</organism>
<keyword evidence="4" id="KW-0238">DNA-binding</keyword>
<accession>A0A413QLB6</accession>
<dbReference type="SUPFAM" id="SSF88659">
    <property type="entry name" value="Sigma3 and sigma4 domains of RNA polymerase sigma factors"/>
    <property type="match status" value="1"/>
</dbReference>
<evidence type="ECO:0000256" key="3">
    <source>
        <dbReference type="ARBA" id="ARBA00023082"/>
    </source>
</evidence>
<dbReference type="EMBL" id="QSEW01000005">
    <property type="protein sequence ID" value="RHA00455.1"/>
    <property type="molecule type" value="Genomic_DNA"/>
</dbReference>
<evidence type="ECO:0000256" key="2">
    <source>
        <dbReference type="ARBA" id="ARBA00023015"/>
    </source>
</evidence>